<reference evidence="10 11" key="1">
    <citation type="submission" date="2020-01" db="EMBL/GenBank/DDBJ databases">
        <title>Natronorubrum sp. JWXQ-INN 674 isolated from Inner Mongolia Autonomous Region of China.</title>
        <authorList>
            <person name="Xue Q."/>
        </authorList>
    </citation>
    <scope>NUCLEOTIDE SEQUENCE [LARGE SCALE GENOMIC DNA]</scope>
    <source>
        <strain evidence="10 11">JWXQ-INN-674</strain>
    </source>
</reference>
<feature type="transmembrane region" description="Helical" evidence="8">
    <location>
        <begin position="313"/>
        <end position="333"/>
    </location>
</feature>
<gene>
    <name evidence="10" type="ORF">GS429_13795</name>
</gene>
<evidence type="ECO:0000256" key="1">
    <source>
        <dbReference type="ARBA" id="ARBA00004651"/>
    </source>
</evidence>
<dbReference type="InterPro" id="IPR013833">
    <property type="entry name" value="Cyt_c_oxidase_su3_a-hlx"/>
</dbReference>
<comment type="subcellular location">
    <subcellularLocation>
        <location evidence="1">Cell membrane</location>
        <topology evidence="1">Multi-pass membrane protein</topology>
    </subcellularLocation>
</comment>
<evidence type="ECO:0000313" key="11">
    <source>
        <dbReference type="Proteomes" id="UP000434101"/>
    </source>
</evidence>
<evidence type="ECO:0000256" key="6">
    <source>
        <dbReference type="ARBA" id="ARBA00023136"/>
    </source>
</evidence>
<keyword evidence="4 8" id="KW-0812">Transmembrane</keyword>
<feature type="transmembrane region" description="Helical" evidence="8">
    <location>
        <begin position="86"/>
        <end position="108"/>
    </location>
</feature>
<feature type="transmembrane region" description="Helical" evidence="8">
    <location>
        <begin position="228"/>
        <end position="248"/>
    </location>
</feature>
<evidence type="ECO:0000256" key="4">
    <source>
        <dbReference type="ARBA" id="ARBA00022692"/>
    </source>
</evidence>
<evidence type="ECO:0000256" key="5">
    <source>
        <dbReference type="ARBA" id="ARBA00022989"/>
    </source>
</evidence>
<feature type="compositionally biased region" description="Basic and acidic residues" evidence="7">
    <location>
        <begin position="63"/>
        <end position="80"/>
    </location>
</feature>
<feature type="domain" description="Heme-copper oxidase subunit III family profile" evidence="9">
    <location>
        <begin position="82"/>
        <end position="334"/>
    </location>
</feature>
<comment type="caution">
    <text evidence="10">The sequence shown here is derived from an EMBL/GenBank/DDBJ whole genome shotgun (WGS) entry which is preliminary data.</text>
</comment>
<feature type="transmembrane region" description="Helical" evidence="8">
    <location>
        <begin position="268"/>
        <end position="293"/>
    </location>
</feature>
<dbReference type="InterPro" id="IPR024791">
    <property type="entry name" value="Cyt_c/ubiquinol_Oxase_su3"/>
</dbReference>
<protein>
    <submittedName>
        <fullName evidence="10">Heme-copper oxidase subunit III</fullName>
    </submittedName>
</protein>
<dbReference type="CDD" id="cd00386">
    <property type="entry name" value="Heme_Cu_Oxidase_III_like"/>
    <property type="match status" value="1"/>
</dbReference>
<keyword evidence="5 8" id="KW-1133">Transmembrane helix</keyword>
<evidence type="ECO:0000313" key="10">
    <source>
        <dbReference type="EMBL" id="MXV63121.1"/>
    </source>
</evidence>
<feature type="compositionally biased region" description="Basic and acidic residues" evidence="7">
    <location>
        <begin position="1"/>
        <end position="16"/>
    </location>
</feature>
<dbReference type="GO" id="GO:0005886">
    <property type="term" value="C:plasma membrane"/>
    <property type="evidence" value="ECO:0007669"/>
    <property type="project" value="UniProtKB-SubCell"/>
</dbReference>
<organism evidence="10 11">
    <name type="scientific">Natronorubrum halalkaliphilum</name>
    <dbReference type="NCBI Taxonomy" id="2691917"/>
    <lineage>
        <taxon>Archaea</taxon>
        <taxon>Methanobacteriati</taxon>
        <taxon>Methanobacteriota</taxon>
        <taxon>Stenosarchaea group</taxon>
        <taxon>Halobacteria</taxon>
        <taxon>Halobacteriales</taxon>
        <taxon>Natrialbaceae</taxon>
        <taxon>Natronorubrum</taxon>
    </lineage>
</organism>
<feature type="transmembrane region" description="Helical" evidence="8">
    <location>
        <begin position="192"/>
        <end position="216"/>
    </location>
</feature>
<dbReference type="AlphaFoldDB" id="A0A6B0VMR6"/>
<feature type="compositionally biased region" description="Polar residues" evidence="7">
    <location>
        <begin position="17"/>
        <end position="29"/>
    </location>
</feature>
<name>A0A6B0VMR6_9EURY</name>
<dbReference type="RefSeq" id="WP_160065952.1">
    <property type="nucleotide sequence ID" value="NZ_WUYX01000042.1"/>
</dbReference>
<evidence type="ECO:0000259" key="9">
    <source>
        <dbReference type="PROSITE" id="PS50253"/>
    </source>
</evidence>
<keyword evidence="11" id="KW-1185">Reference proteome</keyword>
<sequence>MADRERDREPCRDQRDSSTPATPTQSSETPFRADGGGHGVSSDDSPSDPAGPAGPDGPVGPDSPHEPEAHGDHGHDEHEHRSRWPFVAALGAGGLYSGLAIVLLGAAAGVVPPVLGIAIAVTGTIVLLAGIAGWVNKAFLVPARDHAGPTKSRESYVSTTLLFLATDVSTFGALFVYYFFVRIGTWPPAELPPLLTSLVLVNTLILLASSVTIHYAHEALHDDNQRRFLGLLGTTLALGVIFLGGQVYEYYEFVVHEGFTLSEGVFGSAFFGLTGLHGIHVALGVGGIAVVFWRGLRGHYGPNRDTSVATVSLYWHFVDLVWVFLVIVLYVGAAI</sequence>
<dbReference type="GO" id="GO:0004129">
    <property type="term" value="F:cytochrome-c oxidase activity"/>
    <property type="evidence" value="ECO:0007669"/>
    <property type="project" value="InterPro"/>
</dbReference>
<keyword evidence="6 8" id="KW-0472">Membrane</keyword>
<dbReference type="Pfam" id="PF00510">
    <property type="entry name" value="COX3"/>
    <property type="match status" value="1"/>
</dbReference>
<accession>A0A6B0VMR6</accession>
<dbReference type="Gene3D" id="1.20.120.80">
    <property type="entry name" value="Cytochrome c oxidase, subunit III, four-helix bundle"/>
    <property type="match status" value="1"/>
</dbReference>
<evidence type="ECO:0000256" key="3">
    <source>
        <dbReference type="ARBA" id="ARBA00022475"/>
    </source>
</evidence>
<dbReference type="Proteomes" id="UP000434101">
    <property type="component" value="Unassembled WGS sequence"/>
</dbReference>
<feature type="compositionally biased region" description="Low complexity" evidence="7">
    <location>
        <begin position="40"/>
        <end position="53"/>
    </location>
</feature>
<dbReference type="OrthoDB" id="248633at2157"/>
<feature type="transmembrane region" description="Helical" evidence="8">
    <location>
        <begin position="114"/>
        <end position="135"/>
    </location>
</feature>
<evidence type="ECO:0000256" key="2">
    <source>
        <dbReference type="ARBA" id="ARBA00010581"/>
    </source>
</evidence>
<proteinExistence type="inferred from homology"/>
<dbReference type="InterPro" id="IPR035973">
    <property type="entry name" value="Cyt_c_oxidase_su3-like_sf"/>
</dbReference>
<dbReference type="PANTHER" id="PTHR11403">
    <property type="entry name" value="CYTOCHROME C OXIDASE SUBUNIT III"/>
    <property type="match status" value="1"/>
</dbReference>
<dbReference type="GO" id="GO:0019646">
    <property type="term" value="P:aerobic electron transport chain"/>
    <property type="evidence" value="ECO:0007669"/>
    <property type="project" value="InterPro"/>
</dbReference>
<feature type="transmembrane region" description="Helical" evidence="8">
    <location>
        <begin position="156"/>
        <end position="180"/>
    </location>
</feature>
<evidence type="ECO:0000256" key="7">
    <source>
        <dbReference type="SAM" id="MobiDB-lite"/>
    </source>
</evidence>
<dbReference type="FunFam" id="1.20.120.80:FF:000001">
    <property type="entry name" value="Cytochrome (Ubi)quinol oxidase subunit III"/>
    <property type="match status" value="1"/>
</dbReference>
<keyword evidence="3" id="KW-1003">Cell membrane</keyword>
<dbReference type="EMBL" id="WUYX01000042">
    <property type="protein sequence ID" value="MXV63121.1"/>
    <property type="molecule type" value="Genomic_DNA"/>
</dbReference>
<dbReference type="SUPFAM" id="SSF81452">
    <property type="entry name" value="Cytochrome c oxidase subunit III-like"/>
    <property type="match status" value="1"/>
</dbReference>
<dbReference type="PANTHER" id="PTHR11403:SF2">
    <property type="entry name" value="CYTOCHROME BO(3) UBIQUINOL OXIDASE SUBUNIT 3"/>
    <property type="match status" value="1"/>
</dbReference>
<comment type="similarity">
    <text evidence="2">Belongs to the cytochrome c oxidase subunit 3 family.</text>
</comment>
<dbReference type="InterPro" id="IPR000298">
    <property type="entry name" value="Cyt_c_oxidase-like_su3"/>
</dbReference>
<dbReference type="PROSITE" id="PS50253">
    <property type="entry name" value="COX3"/>
    <property type="match status" value="1"/>
</dbReference>
<evidence type="ECO:0000256" key="8">
    <source>
        <dbReference type="SAM" id="Phobius"/>
    </source>
</evidence>
<feature type="region of interest" description="Disordered" evidence="7">
    <location>
        <begin position="1"/>
        <end position="80"/>
    </location>
</feature>